<dbReference type="InParanoid" id="D2UYV0"/>
<keyword evidence="2 3" id="KW-0663">Pyridoxal phosphate</keyword>
<dbReference type="SUPFAM" id="SSF53383">
    <property type="entry name" value="PLP-dependent transferases"/>
    <property type="match status" value="1"/>
</dbReference>
<evidence type="ECO:0000313" key="4">
    <source>
        <dbReference type="EMBL" id="EFC50032.1"/>
    </source>
</evidence>
<dbReference type="InterPro" id="IPR015424">
    <property type="entry name" value="PyrdxlP-dep_Trfase"/>
</dbReference>
<dbReference type="Pfam" id="PF00202">
    <property type="entry name" value="Aminotran_3"/>
    <property type="match status" value="1"/>
</dbReference>
<comment type="similarity">
    <text evidence="1 3">Belongs to the class-III pyridoxal-phosphate-dependent aminotransferase family.</text>
</comment>
<dbReference type="PANTHER" id="PTHR45688:SF13">
    <property type="entry name" value="ALANINE--GLYOXYLATE AMINOTRANSFERASE 2-LIKE"/>
    <property type="match status" value="1"/>
</dbReference>
<dbReference type="FunCoup" id="D2UYV0">
    <property type="interactions" value="25"/>
</dbReference>
<dbReference type="PANTHER" id="PTHR45688">
    <property type="match status" value="1"/>
</dbReference>
<name>D2UYV0_NAEGR</name>
<feature type="non-terminal residue" evidence="4">
    <location>
        <position position="434"/>
    </location>
</feature>
<proteinExistence type="inferred from homology"/>
<dbReference type="GO" id="GO:0008483">
    <property type="term" value="F:transaminase activity"/>
    <property type="evidence" value="ECO:0007669"/>
    <property type="project" value="InterPro"/>
</dbReference>
<reference evidence="4 5" key="1">
    <citation type="journal article" date="2010" name="Cell">
        <title>The genome of Naegleria gruberi illuminates early eukaryotic versatility.</title>
        <authorList>
            <person name="Fritz-Laylin L.K."/>
            <person name="Prochnik S.E."/>
            <person name="Ginger M.L."/>
            <person name="Dacks J.B."/>
            <person name="Carpenter M.L."/>
            <person name="Field M.C."/>
            <person name="Kuo A."/>
            <person name="Paredez A."/>
            <person name="Chapman J."/>
            <person name="Pham J."/>
            <person name="Shu S."/>
            <person name="Neupane R."/>
            <person name="Cipriano M."/>
            <person name="Mancuso J."/>
            <person name="Tu H."/>
            <person name="Salamov A."/>
            <person name="Lindquist E."/>
            <person name="Shapiro H."/>
            <person name="Lucas S."/>
            <person name="Grigoriev I.V."/>
            <person name="Cande W.Z."/>
            <person name="Fulton C."/>
            <person name="Rokhsar D.S."/>
            <person name="Dawson S.C."/>
        </authorList>
    </citation>
    <scope>NUCLEOTIDE SEQUENCE [LARGE SCALE GENOMIC DNA]</scope>
    <source>
        <strain evidence="4 5">NEG-M</strain>
    </source>
</reference>
<dbReference type="eggNOG" id="KOG1403">
    <property type="taxonomic scope" value="Eukaryota"/>
</dbReference>
<dbReference type="Gene3D" id="3.90.1150.10">
    <property type="entry name" value="Aspartate Aminotransferase, domain 1"/>
    <property type="match status" value="1"/>
</dbReference>
<dbReference type="CDD" id="cd00610">
    <property type="entry name" value="OAT_like"/>
    <property type="match status" value="1"/>
</dbReference>
<gene>
    <name evidence="4" type="ORF">NAEGRDRAFT_1387</name>
</gene>
<dbReference type="GO" id="GO:0005739">
    <property type="term" value="C:mitochondrion"/>
    <property type="evidence" value="ECO:0007669"/>
    <property type="project" value="TreeGrafter"/>
</dbReference>
<dbReference type="InterPro" id="IPR015422">
    <property type="entry name" value="PyrdxlP-dep_Trfase_small"/>
</dbReference>
<dbReference type="InterPro" id="IPR049704">
    <property type="entry name" value="Aminotrans_3_PPA_site"/>
</dbReference>
<protein>
    <submittedName>
        <fullName evidence="4">Predicted protein</fullName>
    </submittedName>
</protein>
<organism evidence="5">
    <name type="scientific">Naegleria gruberi</name>
    <name type="common">Amoeba</name>
    <dbReference type="NCBI Taxonomy" id="5762"/>
    <lineage>
        <taxon>Eukaryota</taxon>
        <taxon>Discoba</taxon>
        <taxon>Heterolobosea</taxon>
        <taxon>Tetramitia</taxon>
        <taxon>Eutetramitia</taxon>
        <taxon>Vahlkampfiidae</taxon>
        <taxon>Naegleria</taxon>
    </lineage>
</organism>
<dbReference type="Proteomes" id="UP000006671">
    <property type="component" value="Unassembled WGS sequence"/>
</dbReference>
<feature type="non-terminal residue" evidence="4">
    <location>
        <position position="1"/>
    </location>
</feature>
<dbReference type="PROSITE" id="PS00600">
    <property type="entry name" value="AA_TRANSFER_CLASS_3"/>
    <property type="match status" value="1"/>
</dbReference>
<evidence type="ECO:0000313" key="5">
    <source>
        <dbReference type="Proteomes" id="UP000006671"/>
    </source>
</evidence>
<dbReference type="InterPro" id="IPR005814">
    <property type="entry name" value="Aminotrans_3"/>
</dbReference>
<keyword evidence="5" id="KW-1185">Reference proteome</keyword>
<sequence>SKDQVIQDRSKFLAKAQYTFYQKPIMLVKGERQYAWDESGKKYLDCYANVAHVGYAHPHVTKAATEQLMCINSNTRYLHDKIVKLADKLTSKMPKDSDLNVCFFVNSGSEANDLAIRLARVYTSRNTVVALENSYHGTTGTCTGVSSSISTGTSAKCPDWDYYAKDVEYIRVPDLMRGPYQKETAVSEYIKDIDGAYEKRAKGENDHDIAAFIHESIQGVGGQFVFPPGYLQQVYEKVKSSGGICIADEVQTGFGRIGSHFWAFEHDQVVPDIVTMGKPFGNGQPLGCVVTTRKIAEAFNNSQYFNTFGGNPVSCAIGLSVIEVIDQENLQQNSLEVGTYLKDGLTNLMKYHKLIGEVRGKGLFLGVELVKDAHSGDLTPAQDETKFIWERTKELGVLVGSGGPLRNVLRIKGPVCLTVEDAQFLIDCLDHALT</sequence>
<dbReference type="KEGG" id="ngr:NAEGRDRAFT_1387"/>
<dbReference type="PIRSF" id="PIRSF000521">
    <property type="entry name" value="Transaminase_4ab_Lys_Orn"/>
    <property type="match status" value="1"/>
</dbReference>
<accession>D2UYV0</accession>
<evidence type="ECO:0000256" key="3">
    <source>
        <dbReference type="RuleBase" id="RU003560"/>
    </source>
</evidence>
<dbReference type="RefSeq" id="XP_002682776.1">
    <property type="nucleotide sequence ID" value="XM_002682730.1"/>
</dbReference>
<dbReference type="OMA" id="FWGWQAH"/>
<dbReference type="OrthoDB" id="10261433at2759"/>
<dbReference type="STRING" id="5762.D2UYV0"/>
<dbReference type="VEuPathDB" id="AmoebaDB:NAEGRDRAFT_1387"/>
<dbReference type="EMBL" id="GG738846">
    <property type="protein sequence ID" value="EFC50032.1"/>
    <property type="molecule type" value="Genomic_DNA"/>
</dbReference>
<evidence type="ECO:0000256" key="2">
    <source>
        <dbReference type="ARBA" id="ARBA00022898"/>
    </source>
</evidence>
<dbReference type="Gene3D" id="3.40.640.10">
    <property type="entry name" value="Type I PLP-dependent aspartate aminotransferase-like (Major domain)"/>
    <property type="match status" value="1"/>
</dbReference>
<dbReference type="AlphaFoldDB" id="D2UYV0"/>
<dbReference type="GO" id="GO:0030170">
    <property type="term" value="F:pyridoxal phosphate binding"/>
    <property type="evidence" value="ECO:0007669"/>
    <property type="project" value="InterPro"/>
</dbReference>
<dbReference type="GeneID" id="8852678"/>
<dbReference type="InterPro" id="IPR015421">
    <property type="entry name" value="PyrdxlP-dep_Trfase_major"/>
</dbReference>
<evidence type="ECO:0000256" key="1">
    <source>
        <dbReference type="ARBA" id="ARBA00008954"/>
    </source>
</evidence>